<dbReference type="InterPro" id="IPR038122">
    <property type="entry name" value="PFU_sf"/>
</dbReference>
<proteinExistence type="predicted"/>
<dbReference type="Gene3D" id="2.130.10.10">
    <property type="entry name" value="YVTN repeat-like/Quinoprotein amine dehydrogenase"/>
    <property type="match status" value="2"/>
</dbReference>
<dbReference type="Pfam" id="PF09070">
    <property type="entry name" value="PFU"/>
    <property type="match status" value="1"/>
</dbReference>
<evidence type="ECO:0000256" key="2">
    <source>
        <dbReference type="ARBA" id="ARBA00022574"/>
    </source>
</evidence>
<dbReference type="OrthoDB" id="10265988at2759"/>
<protein>
    <submittedName>
        <fullName evidence="6">PLAA family ubiquitin binding, PFU domain-containing protein</fullName>
    </submittedName>
</protein>
<name>A0A2H9TP59_9FUNG</name>
<dbReference type="CDD" id="cd00200">
    <property type="entry name" value="WD40"/>
    <property type="match status" value="1"/>
</dbReference>
<dbReference type="InterPro" id="IPR015943">
    <property type="entry name" value="WD40/YVTN_repeat-like_dom_sf"/>
</dbReference>
<dbReference type="EMBL" id="MTSL01000063">
    <property type="protein sequence ID" value="PJF19450.1"/>
    <property type="molecule type" value="Genomic_DNA"/>
</dbReference>
<dbReference type="PANTHER" id="PTHR19849">
    <property type="entry name" value="PHOSPHOLIPASE A-2-ACTIVATING PROTEIN"/>
    <property type="match status" value="1"/>
</dbReference>
<dbReference type="STRING" id="1246581.A0A2H9TP59"/>
<evidence type="ECO:0000313" key="6">
    <source>
        <dbReference type="EMBL" id="PJF19450.1"/>
    </source>
</evidence>
<evidence type="ECO:0000256" key="3">
    <source>
        <dbReference type="ARBA" id="ARBA00022737"/>
    </source>
</evidence>
<dbReference type="GO" id="GO:0043130">
    <property type="term" value="F:ubiquitin binding"/>
    <property type="evidence" value="ECO:0007669"/>
    <property type="project" value="TreeGrafter"/>
</dbReference>
<organism evidence="6 7">
    <name type="scientific">Paramicrosporidium saccamoebae</name>
    <dbReference type="NCBI Taxonomy" id="1246581"/>
    <lineage>
        <taxon>Eukaryota</taxon>
        <taxon>Fungi</taxon>
        <taxon>Fungi incertae sedis</taxon>
        <taxon>Cryptomycota</taxon>
        <taxon>Cryptomycota incertae sedis</taxon>
        <taxon>Paramicrosporidium</taxon>
    </lineage>
</organism>
<feature type="repeat" description="WD" evidence="4">
    <location>
        <begin position="204"/>
        <end position="236"/>
    </location>
</feature>
<keyword evidence="1" id="KW-0963">Cytoplasm</keyword>
<dbReference type="InterPro" id="IPR001680">
    <property type="entry name" value="WD40_rpt"/>
</dbReference>
<evidence type="ECO:0000256" key="4">
    <source>
        <dbReference type="PROSITE-ProRule" id="PRU00221"/>
    </source>
</evidence>
<reference evidence="6 7" key="1">
    <citation type="submission" date="2016-10" db="EMBL/GenBank/DDBJ databases">
        <title>The genome of Paramicrosporidium saccamoebae is the missing link in understanding Cryptomycota and Microsporidia evolution.</title>
        <authorList>
            <person name="Quandt C.A."/>
            <person name="Beaudet D."/>
            <person name="Corsaro D."/>
            <person name="Michel R."/>
            <person name="Corradi N."/>
            <person name="James T."/>
        </authorList>
    </citation>
    <scope>NUCLEOTIDE SEQUENCE [LARGE SCALE GENOMIC DNA]</scope>
    <source>
        <strain evidence="6 7">KSL3</strain>
    </source>
</reference>
<dbReference type="GO" id="GO:0010992">
    <property type="term" value="P:ubiquitin recycling"/>
    <property type="evidence" value="ECO:0007669"/>
    <property type="project" value="TreeGrafter"/>
</dbReference>
<dbReference type="InterPro" id="IPR036322">
    <property type="entry name" value="WD40_repeat_dom_sf"/>
</dbReference>
<sequence>MMQIVACGVFQESTFVASASRDGCVRVWKLTDNCIMEKCFEHREHGGFVNSVSIVQKLNDEGQLLVASGGTDGIIYIFDVQLQQLVGTLIGHAANVCHLEFSESELLVSCSWDNTARIWDGLNMAVSMEGHSQAVWDSCFVSDGCLKQFSGHQDVVRSVAMADDSLATLGDFVSVGNDGYSTTQIIIVRFIKVWNLDGDCTRTIQAHDSFIYTVKVFRGHIFTAGEDRTIKIWRLSGDDIHCVQSISIPALSIWSLCITPTGNIVCGSSDGRIYVFSPQENLSPDPTMLSSFQQRLKTMQMSKQAGQSVIVKNNDIQEWDGHKWDKIGEVVEGAASSKKTAYMDREYDYVFDVELESGGSYKLPYNNGAASKFLADNDLRPDLVDQVVEFVLQNTSTKTLESHAPELFNPYAIQHKKGNKLSPADSVTYYRDANIAGIQRKVGEFAPQEDDVAKIPTELENVLTGSKISGETKGWIEHCLERWSPEHLFPLLLQQENLLDIPSILTSIHRAEGNANSLLTSGRLLCNLLHEEKHQKAVLEFLLSRDLSILRAMYASKIKDPTVFGNLMLSRDWCREHLDEDYLGIFDIESIASNGVPPLRLDWKAMVLKIKTILRVSDIWSQVALHPRHDSSLTVNLDIAPMAGADTLTDLVWSPASSSFGLDKIGSKILISGFESWFSR</sequence>
<dbReference type="Pfam" id="PF00400">
    <property type="entry name" value="WD40"/>
    <property type="match status" value="5"/>
</dbReference>
<dbReference type="PANTHER" id="PTHR19849:SF0">
    <property type="entry name" value="PHOSPHOLIPASE A-2-ACTIVATING PROTEIN"/>
    <property type="match status" value="1"/>
</dbReference>
<gene>
    <name evidence="6" type="ORF">PSACC_00726</name>
</gene>
<comment type="caution">
    <text evidence="6">The sequence shown here is derived from an EMBL/GenBank/DDBJ whole genome shotgun (WGS) entry which is preliminary data.</text>
</comment>
<dbReference type="Gene3D" id="3.10.20.870">
    <property type="entry name" value="PFU (PLAA family ubiquitin binding), C-terminal domain"/>
    <property type="match status" value="1"/>
</dbReference>
<evidence type="ECO:0000313" key="7">
    <source>
        <dbReference type="Proteomes" id="UP000240830"/>
    </source>
</evidence>
<dbReference type="AlphaFoldDB" id="A0A2H9TP59"/>
<accession>A0A2H9TP59</accession>
<dbReference type="SMART" id="SM00320">
    <property type="entry name" value="WD40"/>
    <property type="match status" value="5"/>
</dbReference>
<dbReference type="GO" id="GO:0005634">
    <property type="term" value="C:nucleus"/>
    <property type="evidence" value="ECO:0007669"/>
    <property type="project" value="TreeGrafter"/>
</dbReference>
<dbReference type="GO" id="GO:0043161">
    <property type="term" value="P:proteasome-mediated ubiquitin-dependent protein catabolic process"/>
    <property type="evidence" value="ECO:0007669"/>
    <property type="project" value="TreeGrafter"/>
</dbReference>
<dbReference type="SUPFAM" id="SSF50978">
    <property type="entry name" value="WD40 repeat-like"/>
    <property type="match status" value="1"/>
</dbReference>
<dbReference type="PROSITE" id="PS50082">
    <property type="entry name" value="WD_REPEATS_2"/>
    <property type="match status" value="2"/>
</dbReference>
<keyword evidence="3" id="KW-0677">Repeat</keyword>
<dbReference type="InterPro" id="IPR015155">
    <property type="entry name" value="PFU"/>
</dbReference>
<keyword evidence="2 4" id="KW-0853">WD repeat</keyword>
<keyword evidence="7" id="KW-1185">Reference proteome</keyword>
<feature type="repeat" description="WD" evidence="4">
    <location>
        <begin position="89"/>
        <end position="120"/>
    </location>
</feature>
<dbReference type="GO" id="GO:0005737">
    <property type="term" value="C:cytoplasm"/>
    <property type="evidence" value="ECO:0007669"/>
    <property type="project" value="TreeGrafter"/>
</dbReference>
<dbReference type="InterPro" id="IPR020472">
    <property type="entry name" value="WD40_PAC1"/>
</dbReference>
<dbReference type="PROSITE" id="PS50294">
    <property type="entry name" value="WD_REPEATS_REGION"/>
    <property type="match status" value="1"/>
</dbReference>
<dbReference type="Proteomes" id="UP000240830">
    <property type="component" value="Unassembled WGS sequence"/>
</dbReference>
<evidence type="ECO:0000256" key="1">
    <source>
        <dbReference type="ARBA" id="ARBA00022490"/>
    </source>
</evidence>
<feature type="domain" description="PFU" evidence="5">
    <location>
        <begin position="316"/>
        <end position="405"/>
    </location>
</feature>
<evidence type="ECO:0000259" key="5">
    <source>
        <dbReference type="PROSITE" id="PS51394"/>
    </source>
</evidence>
<dbReference type="PRINTS" id="PR00320">
    <property type="entry name" value="GPROTEINBRPT"/>
</dbReference>
<dbReference type="PROSITE" id="PS51394">
    <property type="entry name" value="PFU"/>
    <property type="match status" value="1"/>
</dbReference>